<dbReference type="Proteomes" id="UP000825379">
    <property type="component" value="Chromosome"/>
</dbReference>
<evidence type="ECO:0000313" key="2">
    <source>
        <dbReference type="Proteomes" id="UP000825379"/>
    </source>
</evidence>
<reference evidence="1" key="1">
    <citation type="submission" date="2021-07" db="EMBL/GenBank/DDBJ databases">
        <title>Complete genome sequences of four Thermus thermophilus strains isolated from Arima Hot Spring in Japan.</title>
        <authorList>
            <person name="Tomariguchi N."/>
            <person name="Ueno Y."/>
            <person name="Miyazaki K."/>
        </authorList>
    </citation>
    <scope>NUCLEOTIDE SEQUENCE</scope>
    <source>
        <strain evidence="1">AA1-1</strain>
    </source>
</reference>
<evidence type="ECO:0000313" key="1">
    <source>
        <dbReference type="EMBL" id="BCZ86991.1"/>
    </source>
</evidence>
<dbReference type="PROSITE" id="PS51257">
    <property type="entry name" value="PROKAR_LIPOPROTEIN"/>
    <property type="match status" value="1"/>
</dbReference>
<accession>A0AAD1NY26</accession>
<proteinExistence type="predicted"/>
<dbReference type="RefSeq" id="WP_223968414.1">
    <property type="nucleotide sequence ID" value="NZ_AP024926.1"/>
</dbReference>
<protein>
    <recommendedName>
        <fullName evidence="3">Lipoprotein</fullName>
    </recommendedName>
</protein>
<dbReference type="EMBL" id="AP024926">
    <property type="protein sequence ID" value="BCZ86991.1"/>
    <property type="molecule type" value="Genomic_DNA"/>
</dbReference>
<sequence>MRQWPLVLAGGLLLGACGLLPGFGGPKVSGEFQGDWSGVVQGLRLALVGLTTEGQVDYSNQLEIKDPSLTKGYLMELPLEASEGSYRVVAYRDDDNNGRYSSGDTVLGDTCSKYLLYANGSGTKLYWVGSPKTLKVKHGWNGYDAQKGGDPYQASVYTDYDLYRSGNCP</sequence>
<name>A0AAD1NY26_THETH</name>
<dbReference type="AlphaFoldDB" id="A0AAD1NY26"/>
<organism evidence="1 2">
    <name type="scientific">Thermus thermophilus</name>
    <dbReference type="NCBI Taxonomy" id="274"/>
    <lineage>
        <taxon>Bacteria</taxon>
        <taxon>Thermotogati</taxon>
        <taxon>Deinococcota</taxon>
        <taxon>Deinococci</taxon>
        <taxon>Thermales</taxon>
        <taxon>Thermaceae</taxon>
        <taxon>Thermus</taxon>
    </lineage>
</organism>
<gene>
    <name evidence="1" type="ORF">TthAA11_11730</name>
</gene>
<evidence type="ECO:0008006" key="3">
    <source>
        <dbReference type="Google" id="ProtNLM"/>
    </source>
</evidence>